<reference evidence="1" key="1">
    <citation type="submission" date="2021-02" db="EMBL/GenBank/DDBJ databases">
        <authorList>
            <person name="Nowell W R."/>
        </authorList>
    </citation>
    <scope>NUCLEOTIDE SEQUENCE</scope>
</reference>
<dbReference type="EMBL" id="CAJOAZ010030583">
    <property type="protein sequence ID" value="CAF4434033.1"/>
    <property type="molecule type" value="Genomic_DNA"/>
</dbReference>
<gene>
    <name evidence="1" type="ORF">OXD698_LOCUS53410</name>
</gene>
<evidence type="ECO:0000313" key="2">
    <source>
        <dbReference type="Proteomes" id="UP000663844"/>
    </source>
</evidence>
<protein>
    <submittedName>
        <fullName evidence="1">Uncharacterized protein</fullName>
    </submittedName>
</protein>
<feature type="non-terminal residue" evidence="1">
    <location>
        <position position="119"/>
    </location>
</feature>
<organism evidence="1 2">
    <name type="scientific">Adineta steineri</name>
    <dbReference type="NCBI Taxonomy" id="433720"/>
    <lineage>
        <taxon>Eukaryota</taxon>
        <taxon>Metazoa</taxon>
        <taxon>Spiralia</taxon>
        <taxon>Gnathifera</taxon>
        <taxon>Rotifera</taxon>
        <taxon>Eurotatoria</taxon>
        <taxon>Bdelloidea</taxon>
        <taxon>Adinetida</taxon>
        <taxon>Adinetidae</taxon>
        <taxon>Adineta</taxon>
    </lineage>
</organism>
<name>A0A820R6T3_9BILA</name>
<accession>A0A820R6T3</accession>
<dbReference type="Proteomes" id="UP000663844">
    <property type="component" value="Unassembled WGS sequence"/>
</dbReference>
<dbReference type="Gene3D" id="1.25.40.20">
    <property type="entry name" value="Ankyrin repeat-containing domain"/>
    <property type="match status" value="1"/>
</dbReference>
<sequence length="119" mass="13363">DPASPAVSSIWARLIKVAQQKKVKEESTLSAVERQTEQSRKGGTIWEAVRKADEEGMKRLVGLDPANVNDRGPVGECPIHMLFLYGSETHLNMGRWLITNYPSTITQIYNQPEYYGENA</sequence>
<dbReference type="AlphaFoldDB" id="A0A820R6T3"/>
<proteinExistence type="predicted"/>
<comment type="caution">
    <text evidence="1">The sequence shown here is derived from an EMBL/GenBank/DDBJ whole genome shotgun (WGS) entry which is preliminary data.</text>
</comment>
<dbReference type="InterPro" id="IPR036770">
    <property type="entry name" value="Ankyrin_rpt-contain_sf"/>
</dbReference>
<feature type="non-terminal residue" evidence="1">
    <location>
        <position position="1"/>
    </location>
</feature>
<evidence type="ECO:0000313" key="1">
    <source>
        <dbReference type="EMBL" id="CAF4434033.1"/>
    </source>
</evidence>